<dbReference type="Pfam" id="PF15697">
    <property type="entry name" value="DUF4666"/>
    <property type="match status" value="1"/>
</dbReference>
<gene>
    <name evidence="2" type="ORF">ACMD2_20024</name>
</gene>
<sequence length="116" mass="12365">MAGLQRSSETFRRSGSSGLVWEDRFLPGEADSGGGGGGNNNNNSSNNNKGARGQEERAASSSASVERTRSNGGYRTGRVSPALDPPSPKVSVCGFCTFFGKPRPNSDANSRRRRRR</sequence>
<dbReference type="InterPro" id="IPR031421">
    <property type="entry name" value="DUF4666"/>
</dbReference>
<dbReference type="PANTHER" id="PTHR33730:SF4">
    <property type="entry name" value="OS05G0542732 PROTEIN"/>
    <property type="match status" value="1"/>
</dbReference>
<protein>
    <recommendedName>
        <fullName evidence="4">MAPK kinase substrate protein At1g80180-like</fullName>
    </recommendedName>
</protein>
<accession>A0A199VGI6</accession>
<dbReference type="STRING" id="4615.A0A199VGI6"/>
<feature type="compositionally biased region" description="Polar residues" evidence="1">
    <location>
        <begin position="1"/>
        <end position="17"/>
    </location>
</feature>
<comment type="caution">
    <text evidence="2">The sequence shown here is derived from an EMBL/GenBank/DDBJ whole genome shotgun (WGS) entry which is preliminary data.</text>
</comment>
<reference evidence="2 3" key="1">
    <citation type="journal article" date="2016" name="DNA Res.">
        <title>The draft genome of MD-2 pineapple using hybrid error correction of long reads.</title>
        <authorList>
            <person name="Redwan R.M."/>
            <person name="Saidin A."/>
            <person name="Kumar S.V."/>
        </authorList>
    </citation>
    <scope>NUCLEOTIDE SEQUENCE [LARGE SCALE GENOMIC DNA]</scope>
    <source>
        <strain evidence="3">cv. MD2</strain>
        <tissue evidence="2">Leaf</tissue>
    </source>
</reference>
<name>A0A199VGI6_ANACO</name>
<proteinExistence type="predicted"/>
<feature type="region of interest" description="Disordered" evidence="1">
    <location>
        <begin position="1"/>
        <end position="91"/>
    </location>
</feature>
<organism evidence="2 3">
    <name type="scientific">Ananas comosus</name>
    <name type="common">Pineapple</name>
    <name type="synonym">Ananas ananas</name>
    <dbReference type="NCBI Taxonomy" id="4615"/>
    <lineage>
        <taxon>Eukaryota</taxon>
        <taxon>Viridiplantae</taxon>
        <taxon>Streptophyta</taxon>
        <taxon>Embryophyta</taxon>
        <taxon>Tracheophyta</taxon>
        <taxon>Spermatophyta</taxon>
        <taxon>Magnoliopsida</taxon>
        <taxon>Liliopsida</taxon>
        <taxon>Poales</taxon>
        <taxon>Bromeliaceae</taxon>
        <taxon>Bromelioideae</taxon>
        <taxon>Ananas</taxon>
    </lineage>
</organism>
<dbReference type="PANTHER" id="PTHR33730">
    <property type="entry name" value="OS05G0542732 PROTEIN-RELATED"/>
    <property type="match status" value="1"/>
</dbReference>
<evidence type="ECO:0000313" key="2">
    <source>
        <dbReference type="EMBL" id="OAY75895.1"/>
    </source>
</evidence>
<evidence type="ECO:0000313" key="3">
    <source>
        <dbReference type="Proteomes" id="UP000092600"/>
    </source>
</evidence>
<evidence type="ECO:0000256" key="1">
    <source>
        <dbReference type="SAM" id="MobiDB-lite"/>
    </source>
</evidence>
<dbReference type="Proteomes" id="UP000092600">
    <property type="component" value="Unassembled WGS sequence"/>
</dbReference>
<dbReference type="EMBL" id="LSRQ01001975">
    <property type="protein sequence ID" value="OAY75895.1"/>
    <property type="molecule type" value="Genomic_DNA"/>
</dbReference>
<dbReference type="AlphaFoldDB" id="A0A199VGI6"/>
<evidence type="ECO:0008006" key="4">
    <source>
        <dbReference type="Google" id="ProtNLM"/>
    </source>
</evidence>